<feature type="transmembrane region" description="Helical" evidence="1">
    <location>
        <begin position="6"/>
        <end position="21"/>
    </location>
</feature>
<dbReference type="STRING" id="1111454.HMPREF1250_0137"/>
<organism evidence="2 3">
    <name type="scientific">Megasphaera vaginalis</name>
    <name type="common">ex Srinivasan et al. 2021</name>
    <dbReference type="NCBI Taxonomy" id="1111454"/>
    <lineage>
        <taxon>Bacteria</taxon>
        <taxon>Bacillati</taxon>
        <taxon>Bacillota</taxon>
        <taxon>Negativicutes</taxon>
        <taxon>Veillonellales</taxon>
        <taxon>Veillonellaceae</taxon>
        <taxon>Megasphaera</taxon>
    </lineage>
</organism>
<dbReference type="Proteomes" id="UP000017090">
    <property type="component" value="Unassembled WGS sequence"/>
</dbReference>
<keyword evidence="3" id="KW-1185">Reference proteome</keyword>
<comment type="caution">
    <text evidence="2">The sequence shown here is derived from an EMBL/GenBank/DDBJ whole genome shotgun (WGS) entry which is preliminary data.</text>
</comment>
<evidence type="ECO:0000256" key="1">
    <source>
        <dbReference type="SAM" id="Phobius"/>
    </source>
</evidence>
<name>U7UTU9_9FIRM</name>
<evidence type="ECO:0000313" key="3">
    <source>
        <dbReference type="Proteomes" id="UP000017090"/>
    </source>
</evidence>
<dbReference type="RefSeq" id="WP_023052537.1">
    <property type="nucleotide sequence ID" value="NZ_AWXA01000002.1"/>
</dbReference>
<proteinExistence type="predicted"/>
<evidence type="ECO:0000313" key="2">
    <source>
        <dbReference type="EMBL" id="ERT62711.1"/>
    </source>
</evidence>
<keyword evidence="1" id="KW-0812">Transmembrane</keyword>
<dbReference type="PATRIC" id="fig|1111454.3.peg.24"/>
<dbReference type="EMBL" id="AWXA01000002">
    <property type="protein sequence ID" value="ERT62711.1"/>
    <property type="molecule type" value="Genomic_DNA"/>
</dbReference>
<dbReference type="AlphaFoldDB" id="U7UTU9"/>
<gene>
    <name evidence="2" type="ORF">HMPREF1250_0137</name>
</gene>
<keyword evidence="1" id="KW-0472">Membrane</keyword>
<keyword evidence="1" id="KW-1133">Transmembrane helix</keyword>
<feature type="transmembrane region" description="Helical" evidence="1">
    <location>
        <begin position="28"/>
        <end position="44"/>
    </location>
</feature>
<reference evidence="2 3" key="1">
    <citation type="submission" date="2013-09" db="EMBL/GenBank/DDBJ databases">
        <authorList>
            <person name="Durkin A.S."/>
            <person name="Haft D.R."/>
            <person name="McCorrison J."/>
            <person name="Torralba M."/>
            <person name="Gillis M."/>
            <person name="Haft D.H."/>
            <person name="Methe B."/>
            <person name="Sutton G."/>
            <person name="Nelson K.E."/>
        </authorList>
    </citation>
    <scope>NUCLEOTIDE SEQUENCE [LARGE SCALE GENOMIC DNA]</scope>
    <source>
        <strain evidence="2 3">BV3C16-1</strain>
    </source>
</reference>
<sequence>MKVTDIIVLIGIISMCIVIDFDKEVIKGLITGSVIGAYGIWRYLK</sequence>
<accession>U7UTU9</accession>
<protein>
    <submittedName>
        <fullName evidence="2">Uncharacterized protein</fullName>
    </submittedName>
</protein>